<name>A0A9I9EK55_CUCME</name>
<accession>A0A9I9EK55</accession>
<keyword evidence="7" id="KW-0325">Glycoprotein</keyword>
<dbReference type="SUPFAM" id="SSF50630">
    <property type="entry name" value="Acid proteases"/>
    <property type="match status" value="1"/>
</dbReference>
<organism evidence="10">
    <name type="scientific">Cucumis melo</name>
    <name type="common">Muskmelon</name>
    <dbReference type="NCBI Taxonomy" id="3656"/>
    <lineage>
        <taxon>Eukaryota</taxon>
        <taxon>Viridiplantae</taxon>
        <taxon>Streptophyta</taxon>
        <taxon>Embryophyta</taxon>
        <taxon>Tracheophyta</taxon>
        <taxon>Spermatophyta</taxon>
        <taxon>Magnoliopsida</taxon>
        <taxon>eudicotyledons</taxon>
        <taxon>Gunneridae</taxon>
        <taxon>Pentapetalae</taxon>
        <taxon>rosids</taxon>
        <taxon>fabids</taxon>
        <taxon>Cucurbitales</taxon>
        <taxon>Cucurbitaceae</taxon>
        <taxon>Benincaseae</taxon>
        <taxon>Cucumis</taxon>
    </lineage>
</organism>
<comment type="similarity">
    <text evidence="1">Belongs to the peptidase A1 family.</text>
</comment>
<dbReference type="Gene3D" id="2.60.40.1960">
    <property type="match status" value="1"/>
</dbReference>
<sequence length="148" mass="16763">MAPFEGDPHSFSTHGDPFRLTAPGGLNRNSEEEEGGEIVFGRFDPKHYRGKYTYFDMGDVRIVGEPTEPVFVGDRILGDVFMGHYHTVFDFGKLRVRICRGSLKKPLVLAYWYGDVRSITPFGQLAKALGYDLEDNNIAKTNRIKVPY</sequence>
<evidence type="ECO:0000256" key="4">
    <source>
        <dbReference type="ARBA" id="ARBA00022801"/>
    </source>
</evidence>
<keyword evidence="2" id="KW-0645">Protease</keyword>
<dbReference type="PANTHER" id="PTHR47966:SF76">
    <property type="entry name" value="ASPARTIC PROTEINASE A1"/>
    <property type="match status" value="1"/>
</dbReference>
<evidence type="ECO:0000256" key="6">
    <source>
        <dbReference type="ARBA" id="ARBA00023157"/>
    </source>
</evidence>
<dbReference type="Gene3D" id="2.40.70.10">
    <property type="entry name" value="Acid Proteases"/>
    <property type="match status" value="1"/>
</dbReference>
<dbReference type="PANTHER" id="PTHR47966">
    <property type="entry name" value="BETA-SITE APP-CLEAVING ENZYME, ISOFORM A-RELATED"/>
    <property type="match status" value="1"/>
</dbReference>
<keyword evidence="4" id="KW-0378">Hydrolase</keyword>
<dbReference type="AlphaFoldDB" id="A0A9I9EK55"/>
<protein>
    <recommendedName>
        <fullName evidence="9">Peptidase A1 domain-containing protein</fullName>
    </recommendedName>
</protein>
<feature type="region of interest" description="Disordered" evidence="8">
    <location>
        <begin position="1"/>
        <end position="33"/>
    </location>
</feature>
<dbReference type="InterPro" id="IPR001461">
    <property type="entry name" value="Aspartic_peptidase_A1"/>
</dbReference>
<evidence type="ECO:0000256" key="8">
    <source>
        <dbReference type="SAM" id="MobiDB-lite"/>
    </source>
</evidence>
<reference evidence="10" key="1">
    <citation type="submission" date="2023-03" db="UniProtKB">
        <authorList>
            <consortium name="EnsemblPlants"/>
        </authorList>
    </citation>
    <scope>IDENTIFICATION</scope>
</reference>
<evidence type="ECO:0000256" key="1">
    <source>
        <dbReference type="ARBA" id="ARBA00007447"/>
    </source>
</evidence>
<evidence type="ECO:0000259" key="9">
    <source>
        <dbReference type="Pfam" id="PF00026"/>
    </source>
</evidence>
<dbReference type="Pfam" id="PF00026">
    <property type="entry name" value="Asp"/>
    <property type="match status" value="1"/>
</dbReference>
<evidence type="ECO:0000256" key="3">
    <source>
        <dbReference type="ARBA" id="ARBA00022750"/>
    </source>
</evidence>
<evidence type="ECO:0000256" key="2">
    <source>
        <dbReference type="ARBA" id="ARBA00022670"/>
    </source>
</evidence>
<dbReference type="InterPro" id="IPR021109">
    <property type="entry name" value="Peptidase_aspartic_dom_sf"/>
</dbReference>
<evidence type="ECO:0000256" key="7">
    <source>
        <dbReference type="ARBA" id="ARBA00023180"/>
    </source>
</evidence>
<proteinExistence type="inferred from homology"/>
<dbReference type="InterPro" id="IPR033121">
    <property type="entry name" value="PEPTIDASE_A1"/>
</dbReference>
<evidence type="ECO:0000256" key="5">
    <source>
        <dbReference type="ARBA" id="ARBA00023145"/>
    </source>
</evidence>
<dbReference type="GO" id="GO:0004190">
    <property type="term" value="F:aspartic-type endopeptidase activity"/>
    <property type="evidence" value="ECO:0007669"/>
    <property type="project" value="UniProtKB-KW"/>
</dbReference>
<evidence type="ECO:0000313" key="10">
    <source>
        <dbReference type="EnsemblPlants" id="MELO3C034879.2.1"/>
    </source>
</evidence>
<feature type="domain" description="Peptidase A1" evidence="9">
    <location>
        <begin position="29"/>
        <end position="57"/>
    </location>
</feature>
<keyword evidence="6" id="KW-1015">Disulfide bond</keyword>
<keyword evidence="3" id="KW-0064">Aspartyl protease</keyword>
<dbReference type="EnsemblPlants" id="MELO3C034879.2.1">
    <property type="protein sequence ID" value="MELO3C034879.2.1"/>
    <property type="gene ID" value="MELO3C034879.2"/>
</dbReference>
<dbReference type="GO" id="GO:0006508">
    <property type="term" value="P:proteolysis"/>
    <property type="evidence" value="ECO:0007669"/>
    <property type="project" value="UniProtKB-KW"/>
</dbReference>
<keyword evidence="5" id="KW-0865">Zymogen</keyword>
<dbReference type="Gramene" id="MELO3C034879.2.1">
    <property type="protein sequence ID" value="MELO3C034879.2.1"/>
    <property type="gene ID" value="MELO3C034879.2"/>
</dbReference>